<dbReference type="Gene3D" id="3.30.540.10">
    <property type="entry name" value="Fructose-1,6-Bisphosphatase, subunit A, domain 1"/>
    <property type="match status" value="1"/>
</dbReference>
<dbReference type="InterPro" id="IPR020550">
    <property type="entry name" value="Inositol_monophosphatase_CS"/>
</dbReference>
<keyword evidence="6" id="KW-0805">Transcription regulation</keyword>
<dbReference type="PANTHER" id="PTHR20854">
    <property type="entry name" value="INOSITOL MONOPHOSPHATASE"/>
    <property type="match status" value="1"/>
</dbReference>
<evidence type="ECO:0000256" key="1">
    <source>
        <dbReference type="ARBA" id="ARBA00001033"/>
    </source>
</evidence>
<reference evidence="11 12" key="1">
    <citation type="submission" date="2017-01" db="EMBL/GenBank/DDBJ databases">
        <title>Novel large sulfur bacteria in the metagenomes of groundwater-fed chemosynthetic microbial mats in the Lake Huron basin.</title>
        <authorList>
            <person name="Sharrar A.M."/>
            <person name="Flood B.E."/>
            <person name="Bailey J.V."/>
            <person name="Jones D.S."/>
            <person name="Biddanda B."/>
            <person name="Ruberg S.A."/>
            <person name="Marcus D.N."/>
            <person name="Dick G.J."/>
        </authorList>
    </citation>
    <scope>NUCLEOTIDE SEQUENCE [LARGE SCALE GENOMIC DNA]</scope>
    <source>
        <strain evidence="11">A8</strain>
    </source>
</reference>
<name>A0A1Y1QAP9_9GAMM</name>
<evidence type="ECO:0000256" key="2">
    <source>
        <dbReference type="ARBA" id="ARBA00001946"/>
    </source>
</evidence>
<keyword evidence="5 10" id="KW-0378">Hydrolase</keyword>
<keyword evidence="6" id="KW-0889">Transcription antitermination</keyword>
<evidence type="ECO:0000256" key="3">
    <source>
        <dbReference type="ARBA" id="ARBA00009759"/>
    </source>
</evidence>
<dbReference type="PANTHER" id="PTHR20854:SF4">
    <property type="entry name" value="INOSITOL-1-MONOPHOSPHATASE-RELATED"/>
    <property type="match status" value="1"/>
</dbReference>
<feature type="binding site" evidence="9">
    <location>
        <position position="86"/>
    </location>
    <ligand>
        <name>Mg(2+)</name>
        <dbReference type="ChEBI" id="CHEBI:18420"/>
        <label>1</label>
        <note>catalytic</note>
    </ligand>
</feature>
<dbReference type="GO" id="GO:0008934">
    <property type="term" value="F:inositol monophosphate 1-phosphatase activity"/>
    <property type="evidence" value="ECO:0007669"/>
    <property type="project" value="InterPro"/>
</dbReference>
<dbReference type="PROSITE" id="PS00630">
    <property type="entry name" value="IMP_2"/>
    <property type="match status" value="1"/>
</dbReference>
<dbReference type="CDD" id="cd01639">
    <property type="entry name" value="IMPase"/>
    <property type="match status" value="1"/>
</dbReference>
<dbReference type="PROSITE" id="PS00629">
    <property type="entry name" value="IMP_1"/>
    <property type="match status" value="1"/>
</dbReference>
<keyword evidence="6" id="KW-0804">Transcription</keyword>
<protein>
    <recommendedName>
        <fullName evidence="10">Inositol-1-monophosphatase</fullName>
        <ecNumber evidence="10">3.1.3.25</ecNumber>
    </recommendedName>
</protein>
<evidence type="ECO:0000313" key="12">
    <source>
        <dbReference type="Proteomes" id="UP000192491"/>
    </source>
</evidence>
<dbReference type="EC" id="3.1.3.25" evidence="10"/>
<dbReference type="InterPro" id="IPR033942">
    <property type="entry name" value="IMPase"/>
</dbReference>
<dbReference type="GO" id="GO:0031564">
    <property type="term" value="P:transcription antitermination"/>
    <property type="evidence" value="ECO:0007669"/>
    <property type="project" value="UniProtKB-KW"/>
</dbReference>
<keyword evidence="4 9" id="KW-0479">Metal-binding</keyword>
<dbReference type="InterPro" id="IPR022337">
    <property type="entry name" value="Inositol_monophosphatase_SuhB"/>
</dbReference>
<sequence>MHPMLRKAIEASRLAGEAIRHYANQVQKLDVENKAHNDFVTKVDREAENIAIRLLQRAYPDHAFFGEETGKQGPDSDYEWVIDPLDGTTNFLYGIPQFSVSIALKYKGRLSVGVVYDPLRDETFAAARGEGATLNGRRIRVSERSSMQNALLGTGIPFRANQNLDLYLQTLKVLVPDTAGIRRPGSAALDLAYVASGRFDGFWEFGLNEWDIAAGVLLIQEAGGLISDMHGNNTHMSTGNVLAANPKVFKEMLKRLHPVMQKY</sequence>
<dbReference type="FunFam" id="3.40.190.80:FF:000002">
    <property type="entry name" value="Inositol-1-monophosphatase"/>
    <property type="match status" value="1"/>
</dbReference>
<feature type="binding site" evidence="9">
    <location>
        <position position="211"/>
    </location>
    <ligand>
        <name>Mg(2+)</name>
        <dbReference type="ChEBI" id="CHEBI:18420"/>
        <label>1</label>
        <note>catalytic</note>
    </ligand>
</feature>
<dbReference type="AlphaFoldDB" id="A0A1Y1QAP9"/>
<gene>
    <name evidence="11" type="ORF">BWK73_45545</name>
</gene>
<evidence type="ECO:0000256" key="9">
    <source>
        <dbReference type="PIRSR" id="PIRSR600760-2"/>
    </source>
</evidence>
<accession>A0A1Y1QAP9</accession>
<dbReference type="GO" id="GO:0006020">
    <property type="term" value="P:inositol metabolic process"/>
    <property type="evidence" value="ECO:0007669"/>
    <property type="project" value="TreeGrafter"/>
</dbReference>
<dbReference type="Gene3D" id="3.40.190.80">
    <property type="match status" value="1"/>
</dbReference>
<dbReference type="FunFam" id="3.30.540.10:FF:000003">
    <property type="entry name" value="Inositol-1-monophosphatase"/>
    <property type="match status" value="1"/>
</dbReference>
<organism evidence="11 12">
    <name type="scientific">Thiothrix lacustris</name>
    <dbReference type="NCBI Taxonomy" id="525917"/>
    <lineage>
        <taxon>Bacteria</taxon>
        <taxon>Pseudomonadati</taxon>
        <taxon>Pseudomonadota</taxon>
        <taxon>Gammaproteobacteria</taxon>
        <taxon>Thiotrichales</taxon>
        <taxon>Thiotrichaceae</taxon>
        <taxon>Thiothrix</taxon>
    </lineage>
</organism>
<dbReference type="InterPro" id="IPR000760">
    <property type="entry name" value="Inositol_monophosphatase-like"/>
</dbReference>
<evidence type="ECO:0000256" key="10">
    <source>
        <dbReference type="RuleBase" id="RU364068"/>
    </source>
</evidence>
<dbReference type="GO" id="GO:0046854">
    <property type="term" value="P:phosphatidylinositol phosphate biosynthetic process"/>
    <property type="evidence" value="ECO:0007669"/>
    <property type="project" value="InterPro"/>
</dbReference>
<comment type="similarity">
    <text evidence="3 10">Belongs to the inositol monophosphatase superfamily.</text>
</comment>
<comment type="cofactor">
    <cofactor evidence="2 9 10">
        <name>Mg(2+)</name>
        <dbReference type="ChEBI" id="CHEBI:18420"/>
    </cofactor>
</comment>
<keyword evidence="7 9" id="KW-0460">Magnesium</keyword>
<comment type="catalytic activity">
    <reaction evidence="1 10">
        <text>a myo-inositol phosphate + H2O = myo-inositol + phosphate</text>
        <dbReference type="Rhea" id="RHEA:24056"/>
        <dbReference type="ChEBI" id="CHEBI:15377"/>
        <dbReference type="ChEBI" id="CHEBI:17268"/>
        <dbReference type="ChEBI" id="CHEBI:43474"/>
        <dbReference type="ChEBI" id="CHEBI:84139"/>
        <dbReference type="EC" id="3.1.3.25"/>
    </reaction>
</comment>
<evidence type="ECO:0000256" key="7">
    <source>
        <dbReference type="ARBA" id="ARBA00022842"/>
    </source>
</evidence>
<dbReference type="GO" id="GO:0046872">
    <property type="term" value="F:metal ion binding"/>
    <property type="evidence" value="ECO:0007669"/>
    <property type="project" value="UniProtKB-KW"/>
</dbReference>
<proteinExistence type="inferred from homology"/>
<dbReference type="EMBL" id="MTEJ01000565">
    <property type="protein sequence ID" value="OQX01581.1"/>
    <property type="molecule type" value="Genomic_DNA"/>
</dbReference>
<dbReference type="SUPFAM" id="SSF56655">
    <property type="entry name" value="Carbohydrate phosphatase"/>
    <property type="match status" value="1"/>
</dbReference>
<feature type="binding site" evidence="9">
    <location>
        <position position="85"/>
    </location>
    <ligand>
        <name>Mg(2+)</name>
        <dbReference type="ChEBI" id="CHEBI:18420"/>
        <label>1</label>
        <note>catalytic</note>
    </ligand>
</feature>
<evidence type="ECO:0000256" key="5">
    <source>
        <dbReference type="ARBA" id="ARBA00022801"/>
    </source>
</evidence>
<dbReference type="GO" id="GO:0007165">
    <property type="term" value="P:signal transduction"/>
    <property type="evidence" value="ECO:0007669"/>
    <property type="project" value="TreeGrafter"/>
</dbReference>
<comment type="function">
    <text evidence="8">Part of the processive rRNA transcription and antitermination complex (rrnTAC). The complex forms an RNA-chaperone ring around the RNA exit tunnel of RNA polymerase (RNAP). It supports rapid transcription and antitermination of rRNA operons, cotranscriptional rRNA folding, and annealing of distal rRNA regions to allow correct ribosome biogenesis. This subunit may play a central role in organizing the structure.</text>
</comment>
<dbReference type="Pfam" id="PF00459">
    <property type="entry name" value="Inositol_P"/>
    <property type="match status" value="1"/>
</dbReference>
<dbReference type="PRINTS" id="PR00377">
    <property type="entry name" value="IMPHPHTASES"/>
</dbReference>
<evidence type="ECO:0000256" key="8">
    <source>
        <dbReference type="ARBA" id="ARBA00058693"/>
    </source>
</evidence>
<feature type="binding site" evidence="9">
    <location>
        <position position="83"/>
    </location>
    <ligand>
        <name>Mg(2+)</name>
        <dbReference type="ChEBI" id="CHEBI:18420"/>
        <label>1</label>
        <note>catalytic</note>
    </ligand>
</feature>
<evidence type="ECO:0000313" key="11">
    <source>
        <dbReference type="EMBL" id="OQX01581.1"/>
    </source>
</evidence>
<evidence type="ECO:0000256" key="4">
    <source>
        <dbReference type="ARBA" id="ARBA00022723"/>
    </source>
</evidence>
<evidence type="ECO:0000256" key="6">
    <source>
        <dbReference type="ARBA" id="ARBA00022814"/>
    </source>
</evidence>
<dbReference type="InterPro" id="IPR020583">
    <property type="entry name" value="Inositol_monoP_metal-BS"/>
</dbReference>
<dbReference type="Proteomes" id="UP000192491">
    <property type="component" value="Unassembled WGS sequence"/>
</dbReference>
<dbReference type="PRINTS" id="PR01959">
    <property type="entry name" value="SBIMPHPHTASE"/>
</dbReference>
<comment type="caution">
    <text evidence="11">The sequence shown here is derived from an EMBL/GenBank/DDBJ whole genome shotgun (WGS) entry which is preliminary data.</text>
</comment>
<feature type="binding site" evidence="9">
    <location>
        <position position="67"/>
    </location>
    <ligand>
        <name>Mg(2+)</name>
        <dbReference type="ChEBI" id="CHEBI:18420"/>
        <label>1</label>
        <note>catalytic</note>
    </ligand>
</feature>